<comment type="subcellular location">
    <subcellularLocation>
        <location evidence="7">Cytoplasm</location>
    </subcellularLocation>
</comment>
<dbReference type="PANTHER" id="PTHR30457">
    <property type="entry name" value="5'-NUCLEOTIDASE SURE"/>
    <property type="match status" value="1"/>
</dbReference>
<evidence type="ECO:0000256" key="7">
    <source>
        <dbReference type="HAMAP-Rule" id="MF_00060"/>
    </source>
</evidence>
<dbReference type="GO" id="GO:0046872">
    <property type="term" value="F:metal ion binding"/>
    <property type="evidence" value="ECO:0007669"/>
    <property type="project" value="UniProtKB-UniRule"/>
</dbReference>
<dbReference type="GO" id="GO:0008254">
    <property type="term" value="F:3'-nucleotidase activity"/>
    <property type="evidence" value="ECO:0007669"/>
    <property type="project" value="TreeGrafter"/>
</dbReference>
<dbReference type="KEGG" id="ock:EXM22_01195"/>
<evidence type="ECO:0000256" key="3">
    <source>
        <dbReference type="ARBA" id="ARBA00022490"/>
    </source>
</evidence>
<gene>
    <name evidence="7 9" type="primary">surE</name>
    <name evidence="9" type="ORF">EXM22_01195</name>
</gene>
<keyword evidence="3 7" id="KW-0963">Cytoplasm</keyword>
<accession>A0A5C1QKL3</accession>
<evidence type="ECO:0000256" key="6">
    <source>
        <dbReference type="ARBA" id="ARBA00022801"/>
    </source>
</evidence>
<protein>
    <recommendedName>
        <fullName evidence="7">5'-nucleotidase SurE</fullName>
        <ecNumber evidence="7">3.1.3.5</ecNumber>
    </recommendedName>
    <alternativeName>
        <fullName evidence="7">Nucleoside 5'-monophosphate phosphohydrolase</fullName>
    </alternativeName>
</protein>
<dbReference type="InterPro" id="IPR030048">
    <property type="entry name" value="SurE"/>
</dbReference>
<evidence type="ECO:0000259" key="8">
    <source>
        <dbReference type="Pfam" id="PF01975"/>
    </source>
</evidence>
<dbReference type="SUPFAM" id="SSF64167">
    <property type="entry name" value="SurE-like"/>
    <property type="match status" value="1"/>
</dbReference>
<evidence type="ECO:0000313" key="9">
    <source>
        <dbReference type="EMBL" id="QEN06672.1"/>
    </source>
</evidence>
<dbReference type="InterPro" id="IPR036523">
    <property type="entry name" value="SurE-like_sf"/>
</dbReference>
<sequence>MKILITNDDGIQSPGILSLRDILSRDHDVWVMAPDGDRSGYSHSITLKEPVKIKQKEPRLFSCSGTPVDCIVYGQGGYLEEEFDVILSGINIGPNMGTDILYSGTAAAARQGALKNTPSIAISMNKFVPPFDFDSISEYISTSLEKLVSLWEEGCFLNMNFPEKMDVTCEMKWCRPARRIYKDEVVMFQSPRDEGTYCFLKGNLIQSENDEGSDVKAVQSGHVSISAISLAPSIVPHIGKLSEKAGSVC</sequence>
<dbReference type="Gene3D" id="3.40.1210.10">
    <property type="entry name" value="Survival protein SurE-like phosphatase/nucleotidase"/>
    <property type="match status" value="1"/>
</dbReference>
<dbReference type="HAMAP" id="MF_00060">
    <property type="entry name" value="SurE"/>
    <property type="match status" value="1"/>
</dbReference>
<feature type="binding site" evidence="7">
    <location>
        <position position="91"/>
    </location>
    <ligand>
        <name>a divalent metal cation</name>
        <dbReference type="ChEBI" id="CHEBI:60240"/>
    </ligand>
</feature>
<dbReference type="Proteomes" id="UP000324209">
    <property type="component" value="Chromosome"/>
</dbReference>
<dbReference type="OrthoDB" id="9780815at2"/>
<evidence type="ECO:0000256" key="2">
    <source>
        <dbReference type="ARBA" id="ARBA00011062"/>
    </source>
</evidence>
<comment type="similarity">
    <text evidence="2 7">Belongs to the SurE nucleotidase family.</text>
</comment>
<dbReference type="RefSeq" id="WP_149484755.1">
    <property type="nucleotide sequence ID" value="NZ_CP036150.1"/>
</dbReference>
<dbReference type="EC" id="3.1.3.5" evidence="7"/>
<dbReference type="EMBL" id="CP036150">
    <property type="protein sequence ID" value="QEN06672.1"/>
    <property type="molecule type" value="Genomic_DNA"/>
</dbReference>
<keyword evidence="6 7" id="KW-0378">Hydrolase</keyword>
<feature type="domain" description="Survival protein SurE-like phosphatase/nucleotidase" evidence="8">
    <location>
        <begin position="3"/>
        <end position="182"/>
    </location>
</feature>
<comment type="catalytic activity">
    <reaction evidence="1 7">
        <text>a ribonucleoside 5'-phosphate + H2O = a ribonucleoside + phosphate</text>
        <dbReference type="Rhea" id="RHEA:12484"/>
        <dbReference type="ChEBI" id="CHEBI:15377"/>
        <dbReference type="ChEBI" id="CHEBI:18254"/>
        <dbReference type="ChEBI" id="CHEBI:43474"/>
        <dbReference type="ChEBI" id="CHEBI:58043"/>
        <dbReference type="EC" id="3.1.3.5"/>
    </reaction>
</comment>
<reference evidence="9 10" key="1">
    <citation type="submission" date="2019-02" db="EMBL/GenBank/DDBJ databases">
        <title>Complete Genome Sequence and Methylome Analysis of free living Spirochaetas.</title>
        <authorList>
            <person name="Fomenkov A."/>
            <person name="Dubinina G."/>
            <person name="Leshcheva N."/>
            <person name="Mikheeva N."/>
            <person name="Grabovich M."/>
            <person name="Vincze T."/>
            <person name="Roberts R.J."/>
        </authorList>
    </citation>
    <scope>NUCLEOTIDE SEQUENCE [LARGE SCALE GENOMIC DNA]</scope>
    <source>
        <strain evidence="9 10">K2</strain>
    </source>
</reference>
<feature type="binding site" evidence="7">
    <location>
        <position position="9"/>
    </location>
    <ligand>
        <name>a divalent metal cation</name>
        <dbReference type="ChEBI" id="CHEBI:60240"/>
    </ligand>
</feature>
<dbReference type="NCBIfam" id="TIGR00087">
    <property type="entry name" value="surE"/>
    <property type="match status" value="1"/>
</dbReference>
<name>A0A5C1QKL3_9SPIO</name>
<evidence type="ECO:0000313" key="10">
    <source>
        <dbReference type="Proteomes" id="UP000324209"/>
    </source>
</evidence>
<keyword evidence="4 7" id="KW-0479">Metal-binding</keyword>
<organism evidence="9 10">
    <name type="scientific">Oceanispirochaeta crateris</name>
    <dbReference type="NCBI Taxonomy" id="2518645"/>
    <lineage>
        <taxon>Bacteria</taxon>
        <taxon>Pseudomonadati</taxon>
        <taxon>Spirochaetota</taxon>
        <taxon>Spirochaetia</taxon>
        <taxon>Spirochaetales</taxon>
        <taxon>Spirochaetaceae</taxon>
        <taxon>Oceanispirochaeta</taxon>
    </lineage>
</organism>
<dbReference type="Pfam" id="PF01975">
    <property type="entry name" value="SurE"/>
    <property type="match status" value="1"/>
</dbReference>
<dbReference type="InterPro" id="IPR002828">
    <property type="entry name" value="SurE-like_Pase/nucleotidase"/>
</dbReference>
<comment type="cofactor">
    <cofactor evidence="7">
        <name>a divalent metal cation</name>
        <dbReference type="ChEBI" id="CHEBI:60240"/>
    </cofactor>
    <text evidence="7">Binds 1 divalent metal cation per subunit.</text>
</comment>
<dbReference type="PANTHER" id="PTHR30457:SF12">
    <property type="entry name" value="5'_3'-NUCLEOTIDASE SURE"/>
    <property type="match status" value="1"/>
</dbReference>
<keyword evidence="5 7" id="KW-0547">Nucleotide-binding</keyword>
<evidence type="ECO:0000256" key="4">
    <source>
        <dbReference type="ARBA" id="ARBA00022723"/>
    </source>
</evidence>
<feature type="binding site" evidence="7">
    <location>
        <position position="8"/>
    </location>
    <ligand>
        <name>a divalent metal cation</name>
        <dbReference type="ChEBI" id="CHEBI:60240"/>
    </ligand>
</feature>
<dbReference type="AlphaFoldDB" id="A0A5C1QKL3"/>
<dbReference type="GO" id="GO:0005737">
    <property type="term" value="C:cytoplasm"/>
    <property type="evidence" value="ECO:0007669"/>
    <property type="project" value="UniProtKB-SubCell"/>
</dbReference>
<proteinExistence type="inferred from homology"/>
<feature type="binding site" evidence="7">
    <location>
        <position position="39"/>
    </location>
    <ligand>
        <name>a divalent metal cation</name>
        <dbReference type="ChEBI" id="CHEBI:60240"/>
    </ligand>
</feature>
<dbReference type="GO" id="GO:0004309">
    <property type="term" value="F:exopolyphosphatase activity"/>
    <property type="evidence" value="ECO:0007669"/>
    <property type="project" value="TreeGrafter"/>
</dbReference>
<comment type="function">
    <text evidence="7">Nucleotidase that shows phosphatase activity on nucleoside 5'-monophosphates.</text>
</comment>
<evidence type="ECO:0000256" key="5">
    <source>
        <dbReference type="ARBA" id="ARBA00022741"/>
    </source>
</evidence>
<dbReference type="GO" id="GO:0008253">
    <property type="term" value="F:5'-nucleotidase activity"/>
    <property type="evidence" value="ECO:0007669"/>
    <property type="project" value="UniProtKB-UniRule"/>
</dbReference>
<dbReference type="GO" id="GO:0000166">
    <property type="term" value="F:nucleotide binding"/>
    <property type="evidence" value="ECO:0007669"/>
    <property type="project" value="UniProtKB-KW"/>
</dbReference>
<evidence type="ECO:0000256" key="1">
    <source>
        <dbReference type="ARBA" id="ARBA00000815"/>
    </source>
</evidence>
<keyword evidence="10" id="KW-1185">Reference proteome</keyword>